<name>A0A238IVH3_9RHOB</name>
<gene>
    <name evidence="1" type="ORF">BOA8489_00108</name>
</gene>
<protein>
    <recommendedName>
        <fullName evidence="3">DUF1499 domain-containing protein</fullName>
    </recommendedName>
</protein>
<dbReference type="Proteomes" id="UP000201838">
    <property type="component" value="Unassembled WGS sequence"/>
</dbReference>
<dbReference type="RefSeq" id="WP_093972035.1">
    <property type="nucleotide sequence ID" value="NZ_FXXQ01000001.1"/>
</dbReference>
<evidence type="ECO:0000313" key="2">
    <source>
        <dbReference type="Proteomes" id="UP000201838"/>
    </source>
</evidence>
<dbReference type="InterPro" id="IPR010865">
    <property type="entry name" value="DUF1499"/>
</dbReference>
<dbReference type="AlphaFoldDB" id="A0A238IVH3"/>
<accession>A0A238IVH3</accession>
<evidence type="ECO:0008006" key="3">
    <source>
        <dbReference type="Google" id="ProtNLM"/>
    </source>
</evidence>
<evidence type="ECO:0000313" key="1">
    <source>
        <dbReference type="EMBL" id="SMX22021.1"/>
    </source>
</evidence>
<proteinExistence type="predicted"/>
<sequence length="150" mass="16688">MQTTLIAIVVIVILGLGWIRFSPTDIDAFHVDPAIANDPGPRGHKVIGLAAPHFQGDPDTVLEALIRVARSEPRVRRLDGSVDEGMITFVARSKWIGFRDYITFKAVSEGSQTKLAAISRSRYEIGSDWGVNRERLERWFAEIEDVLAEG</sequence>
<dbReference type="OrthoDB" id="8479024at2"/>
<dbReference type="EMBL" id="FXXQ01000001">
    <property type="protein sequence ID" value="SMX22021.1"/>
    <property type="molecule type" value="Genomic_DNA"/>
</dbReference>
<keyword evidence="2" id="KW-1185">Reference proteome</keyword>
<dbReference type="Pfam" id="PF07386">
    <property type="entry name" value="DUF1499"/>
    <property type="match status" value="1"/>
</dbReference>
<organism evidence="1 2">
    <name type="scientific">Boseongicola aestuarii</name>
    <dbReference type="NCBI Taxonomy" id="1470561"/>
    <lineage>
        <taxon>Bacteria</taxon>
        <taxon>Pseudomonadati</taxon>
        <taxon>Pseudomonadota</taxon>
        <taxon>Alphaproteobacteria</taxon>
        <taxon>Rhodobacterales</taxon>
        <taxon>Paracoccaceae</taxon>
        <taxon>Boseongicola</taxon>
    </lineage>
</organism>
<reference evidence="1 2" key="1">
    <citation type="submission" date="2017-05" db="EMBL/GenBank/DDBJ databases">
        <authorList>
            <person name="Song R."/>
            <person name="Chenine A.L."/>
            <person name="Ruprecht R.M."/>
        </authorList>
    </citation>
    <scope>NUCLEOTIDE SEQUENCE [LARGE SCALE GENOMIC DNA]</scope>
    <source>
        <strain evidence="1 2">CECT 8489</strain>
    </source>
</reference>